<evidence type="ECO:0000256" key="1">
    <source>
        <dbReference type="SAM" id="Phobius"/>
    </source>
</evidence>
<dbReference type="EMBL" id="MEIA01000438">
    <property type="protein sequence ID" value="OJF11184.1"/>
    <property type="molecule type" value="Genomic_DNA"/>
</dbReference>
<reference evidence="2 3" key="1">
    <citation type="submission" date="2016-09" db="EMBL/GenBank/DDBJ databases">
        <title>Couchioplanes caeruleus draft genome sequence.</title>
        <authorList>
            <person name="Sheehan J."/>
            <person name="Caffrey P."/>
        </authorList>
    </citation>
    <scope>NUCLEOTIDE SEQUENCE [LARGE SCALE GENOMIC DNA]</scope>
    <source>
        <strain evidence="2 3">DSM 43634</strain>
    </source>
</reference>
<feature type="transmembrane region" description="Helical" evidence="1">
    <location>
        <begin position="56"/>
        <end position="76"/>
    </location>
</feature>
<gene>
    <name evidence="2" type="ORF">BG844_28175</name>
</gene>
<organism evidence="2 3">
    <name type="scientific">Couchioplanes caeruleus subsp. caeruleus</name>
    <dbReference type="NCBI Taxonomy" id="56427"/>
    <lineage>
        <taxon>Bacteria</taxon>
        <taxon>Bacillati</taxon>
        <taxon>Actinomycetota</taxon>
        <taxon>Actinomycetes</taxon>
        <taxon>Micromonosporales</taxon>
        <taxon>Micromonosporaceae</taxon>
        <taxon>Couchioplanes</taxon>
    </lineage>
</organism>
<keyword evidence="1" id="KW-1133">Transmembrane helix</keyword>
<feature type="transmembrane region" description="Helical" evidence="1">
    <location>
        <begin position="12"/>
        <end position="36"/>
    </location>
</feature>
<name>A0A1K0FEL6_9ACTN</name>
<dbReference type="Proteomes" id="UP000182486">
    <property type="component" value="Unassembled WGS sequence"/>
</dbReference>
<feature type="transmembrane region" description="Helical" evidence="1">
    <location>
        <begin position="88"/>
        <end position="114"/>
    </location>
</feature>
<protein>
    <recommendedName>
        <fullName evidence="4">DUF2269 domain-containing protein</fullName>
    </recommendedName>
</protein>
<keyword evidence="1" id="KW-0472">Membrane</keyword>
<evidence type="ECO:0000313" key="3">
    <source>
        <dbReference type="Proteomes" id="UP000182486"/>
    </source>
</evidence>
<proteinExistence type="predicted"/>
<sequence length="173" mass="18461">MRLSPGVRRAALTAHVSSSVGWFGAVAVFLVLAVAGLRSRDDHTVRAAYVAMDLSARYAIVPLAFASILTGLLSSLGTQWGLLRHYWVLIKFLLVVVATVILLLQLTPIGHLAATVTRTGLSSGQFSEARLSPIVHAIGGLAVLLTATVLAVFKPRGMTGYGRRRQERTSGID</sequence>
<evidence type="ECO:0000313" key="2">
    <source>
        <dbReference type="EMBL" id="OJF11184.1"/>
    </source>
</evidence>
<accession>A0A1K0FEL6</accession>
<comment type="caution">
    <text evidence="2">The sequence shown here is derived from an EMBL/GenBank/DDBJ whole genome shotgun (WGS) entry which is preliminary data.</text>
</comment>
<feature type="transmembrane region" description="Helical" evidence="1">
    <location>
        <begin position="134"/>
        <end position="153"/>
    </location>
</feature>
<evidence type="ECO:0008006" key="4">
    <source>
        <dbReference type="Google" id="ProtNLM"/>
    </source>
</evidence>
<dbReference type="AlphaFoldDB" id="A0A1K0FEL6"/>
<keyword evidence="3" id="KW-1185">Reference proteome</keyword>
<keyword evidence="1" id="KW-0812">Transmembrane</keyword>